<evidence type="ECO:0000256" key="2">
    <source>
        <dbReference type="ARBA" id="ARBA00005124"/>
    </source>
</evidence>
<feature type="domain" description="BPL/LPL catalytic" evidence="8">
    <location>
        <begin position="27"/>
        <end position="210"/>
    </location>
</feature>
<dbReference type="GO" id="GO:0016979">
    <property type="term" value="F:lipoate-protein ligase activity"/>
    <property type="evidence" value="ECO:0007669"/>
    <property type="project" value="UniProtKB-EC"/>
</dbReference>
<dbReference type="CDD" id="cd16443">
    <property type="entry name" value="LplA"/>
    <property type="match status" value="1"/>
</dbReference>
<dbReference type="InterPro" id="IPR019491">
    <property type="entry name" value="Lipoate_protein_ligase_C"/>
</dbReference>
<accession>A0AA42IYU3</accession>
<keyword evidence="10" id="KW-1185">Reference proteome</keyword>
<dbReference type="Gene3D" id="3.30.390.50">
    <property type="entry name" value="CO dehydrogenase flavoprotein, C-terminal domain"/>
    <property type="match status" value="1"/>
</dbReference>
<evidence type="ECO:0000256" key="1">
    <source>
        <dbReference type="ARBA" id="ARBA00005085"/>
    </source>
</evidence>
<dbReference type="AlphaFoldDB" id="A0AA42IYU3"/>
<name>A0AA42IYU3_9FIRM</name>
<dbReference type="PANTHER" id="PTHR12561">
    <property type="entry name" value="LIPOATE-PROTEIN LIGASE"/>
    <property type="match status" value="1"/>
</dbReference>
<dbReference type="Proteomes" id="UP001169242">
    <property type="component" value="Unassembled WGS sequence"/>
</dbReference>
<dbReference type="PROSITE" id="PS51733">
    <property type="entry name" value="BPL_LPL_CATALYTIC"/>
    <property type="match status" value="1"/>
</dbReference>
<dbReference type="EMBL" id="JAQIFT010000008">
    <property type="protein sequence ID" value="MDA3730172.1"/>
    <property type="molecule type" value="Genomic_DNA"/>
</dbReference>
<evidence type="ECO:0000259" key="8">
    <source>
        <dbReference type="PROSITE" id="PS51733"/>
    </source>
</evidence>
<sequence length="305" mass="35590">MNKVIISEEFNPYYNLALEEELLYSVDDEDTILYLWQNEKTVVIGRNQNPWLECNLDYLREEKIYLARRISGGGAVFHDIGNLNFTFITKKKNSNLGKQLEVLKQAISFFEVEISYSGRNDLLADGRKFSGHAFYEDDEYYFHHGTLMFDVDFKYLQKVLTPSKLKMESKGIQSVRSRVINLKELNPHITLENLKEYLINAFENVYGELDSVKAINRASYKPKKFESYEDEKWIYGETPKFDVLVEERTSKGLVQVALQVKDGCIDEVQVYSDLLETLPIEIIKQKIIGQYMDEEVIKNILKQVI</sequence>
<dbReference type="InterPro" id="IPR004562">
    <property type="entry name" value="LipoylTrfase_LipoateP_Ligase"/>
</dbReference>
<dbReference type="GO" id="GO:0005524">
    <property type="term" value="F:ATP binding"/>
    <property type="evidence" value="ECO:0007669"/>
    <property type="project" value="UniProtKB-KW"/>
</dbReference>
<dbReference type="PANTHER" id="PTHR12561:SF3">
    <property type="entry name" value="LIPOYLTRANSFERASE 1, MITOCHONDRIAL"/>
    <property type="match status" value="1"/>
</dbReference>
<dbReference type="SUPFAM" id="SSF82649">
    <property type="entry name" value="SufE/NifU"/>
    <property type="match status" value="1"/>
</dbReference>
<dbReference type="NCBIfam" id="TIGR00545">
    <property type="entry name" value="lipoyltrans"/>
    <property type="match status" value="1"/>
</dbReference>
<comment type="pathway">
    <text evidence="2">Protein modification; protein lipoylation via exogenous pathway; protein N(6)-(lipoyl)lysine from lipoate: step 1/2.</text>
</comment>
<dbReference type="RefSeq" id="WP_271010892.1">
    <property type="nucleotide sequence ID" value="NZ_JAQIFT010000008.1"/>
</dbReference>
<reference evidence="9" key="1">
    <citation type="journal article" date="2023" name="Int. J. Syst. Evol. Microbiol.">
        <title>&lt;i&gt;Holtiella tumoricola&lt;/i&gt; gen. nov. sp. nov., isolated from a human clinical sample.</title>
        <authorList>
            <person name="Allen-Vercoe E."/>
            <person name="Daigneault M.C."/>
            <person name="Vancuren S.J."/>
            <person name="Cochrane K."/>
            <person name="O'Neal L.L."/>
            <person name="Sankaranarayanan K."/>
            <person name="Lawson P.A."/>
        </authorList>
    </citation>
    <scope>NUCLEOTIDE SEQUENCE</scope>
    <source>
        <strain evidence="9">CC70A</strain>
    </source>
</reference>
<organism evidence="9 10">
    <name type="scientific">Holtiella tumoricola</name>
    <dbReference type="NCBI Taxonomy" id="3018743"/>
    <lineage>
        <taxon>Bacteria</taxon>
        <taxon>Bacillati</taxon>
        <taxon>Bacillota</taxon>
        <taxon>Clostridia</taxon>
        <taxon>Lachnospirales</taxon>
        <taxon>Cellulosilyticaceae</taxon>
        <taxon>Holtiella</taxon>
    </lineage>
</organism>
<keyword evidence="6" id="KW-0067">ATP-binding</keyword>
<protein>
    <recommendedName>
        <fullName evidence="3">lipoate--protein ligase</fullName>
        <ecNumber evidence="3">6.3.1.20</ecNumber>
    </recommendedName>
</protein>
<evidence type="ECO:0000313" key="10">
    <source>
        <dbReference type="Proteomes" id="UP001169242"/>
    </source>
</evidence>
<keyword evidence="4 9" id="KW-0436">Ligase</keyword>
<dbReference type="InterPro" id="IPR045864">
    <property type="entry name" value="aa-tRNA-synth_II/BPL/LPL"/>
</dbReference>
<dbReference type="EC" id="6.3.1.20" evidence="3"/>
<dbReference type="Pfam" id="PF21948">
    <property type="entry name" value="LplA-B_cat"/>
    <property type="match status" value="1"/>
</dbReference>
<dbReference type="SUPFAM" id="SSF55681">
    <property type="entry name" value="Class II aaRS and biotin synthetases"/>
    <property type="match status" value="1"/>
</dbReference>
<dbReference type="GO" id="GO:0005737">
    <property type="term" value="C:cytoplasm"/>
    <property type="evidence" value="ECO:0007669"/>
    <property type="project" value="TreeGrafter"/>
</dbReference>
<comment type="pathway">
    <text evidence="1">Protein modification; protein lipoylation via exogenous pathway; protein N(6)-(lipoyl)lysine from lipoate: step 2/2.</text>
</comment>
<dbReference type="GO" id="GO:0009249">
    <property type="term" value="P:protein lipoylation"/>
    <property type="evidence" value="ECO:0007669"/>
    <property type="project" value="InterPro"/>
</dbReference>
<evidence type="ECO:0000256" key="6">
    <source>
        <dbReference type="ARBA" id="ARBA00022840"/>
    </source>
</evidence>
<proteinExistence type="predicted"/>
<evidence type="ECO:0000256" key="4">
    <source>
        <dbReference type="ARBA" id="ARBA00022598"/>
    </source>
</evidence>
<dbReference type="GO" id="GO:0017118">
    <property type="term" value="F:lipoyltransferase activity"/>
    <property type="evidence" value="ECO:0007669"/>
    <property type="project" value="TreeGrafter"/>
</dbReference>
<evidence type="ECO:0000256" key="5">
    <source>
        <dbReference type="ARBA" id="ARBA00022741"/>
    </source>
</evidence>
<dbReference type="Gene3D" id="3.30.930.10">
    <property type="entry name" value="Bira Bifunctional Protein, Domain 2"/>
    <property type="match status" value="1"/>
</dbReference>
<dbReference type="Pfam" id="PF10437">
    <property type="entry name" value="Lip_prot_lig_C"/>
    <property type="match status" value="1"/>
</dbReference>
<comment type="caution">
    <text evidence="9">The sequence shown here is derived from an EMBL/GenBank/DDBJ whole genome shotgun (WGS) entry which is preliminary data.</text>
</comment>
<dbReference type="InterPro" id="IPR004143">
    <property type="entry name" value="BPL_LPL_catalytic"/>
</dbReference>
<comment type="catalytic activity">
    <reaction evidence="7">
        <text>L-lysyl-[lipoyl-carrier protein] + (R)-lipoate + ATP = N(6)-[(R)-lipoyl]-L-lysyl-[lipoyl-carrier protein] + AMP + diphosphate + H(+)</text>
        <dbReference type="Rhea" id="RHEA:49288"/>
        <dbReference type="Rhea" id="RHEA-COMP:10500"/>
        <dbReference type="Rhea" id="RHEA-COMP:10502"/>
        <dbReference type="ChEBI" id="CHEBI:15378"/>
        <dbReference type="ChEBI" id="CHEBI:29969"/>
        <dbReference type="ChEBI" id="CHEBI:30616"/>
        <dbReference type="ChEBI" id="CHEBI:33019"/>
        <dbReference type="ChEBI" id="CHEBI:83088"/>
        <dbReference type="ChEBI" id="CHEBI:83099"/>
        <dbReference type="ChEBI" id="CHEBI:456215"/>
        <dbReference type="EC" id="6.3.1.20"/>
    </reaction>
</comment>
<evidence type="ECO:0000313" key="9">
    <source>
        <dbReference type="EMBL" id="MDA3730172.1"/>
    </source>
</evidence>
<evidence type="ECO:0000256" key="3">
    <source>
        <dbReference type="ARBA" id="ARBA00012367"/>
    </source>
</evidence>
<keyword evidence="5" id="KW-0547">Nucleotide-binding</keyword>
<evidence type="ECO:0000256" key="7">
    <source>
        <dbReference type="ARBA" id="ARBA00048037"/>
    </source>
</evidence>
<gene>
    <name evidence="9" type="ORF">PBV87_01405</name>
</gene>